<protein>
    <submittedName>
        <fullName evidence="1">Uncharacterized protein</fullName>
    </submittedName>
</protein>
<gene>
    <name evidence="1" type="ORF">M972_112836</name>
</gene>
<evidence type="ECO:0000313" key="2">
    <source>
        <dbReference type="Proteomes" id="UP000223596"/>
    </source>
</evidence>
<accession>A0AB36TMN0</accession>
<sequence length="30" mass="3584">MNCDVPENLRSKDVERVRVFMLDNVKETFV</sequence>
<dbReference type="EMBL" id="PDBW01000001">
    <property type="protein sequence ID" value="PFH04015.1"/>
    <property type="molecule type" value="Genomic_DNA"/>
</dbReference>
<proteinExistence type="predicted"/>
<comment type="caution">
    <text evidence="1">The sequence shown here is derived from an EMBL/GenBank/DDBJ whole genome shotgun (WGS) entry which is preliminary data.</text>
</comment>
<organism evidence="1 2">
    <name type="scientific">Acetivibrio thermocellus AD2</name>
    <dbReference type="NCBI Taxonomy" id="1138384"/>
    <lineage>
        <taxon>Bacteria</taxon>
        <taxon>Bacillati</taxon>
        <taxon>Bacillota</taxon>
        <taxon>Clostridia</taxon>
        <taxon>Eubacteriales</taxon>
        <taxon>Oscillospiraceae</taxon>
        <taxon>Acetivibrio</taxon>
    </lineage>
</organism>
<reference evidence="1 2" key="1">
    <citation type="submission" date="2017-09" db="EMBL/GenBank/DDBJ databases">
        <title>Evaluation of Pacific Biosciences Sequencing Technology to Finishing C. thermocellum Genome Sequences.</title>
        <authorList>
            <person name="Brown S."/>
        </authorList>
    </citation>
    <scope>NUCLEOTIDE SEQUENCE [LARGE SCALE GENOMIC DNA]</scope>
    <source>
        <strain evidence="1 2">AD2</strain>
    </source>
</reference>
<dbReference type="AlphaFoldDB" id="A0AB36TMN0"/>
<dbReference type="Proteomes" id="UP000223596">
    <property type="component" value="Unassembled WGS sequence"/>
</dbReference>
<evidence type="ECO:0000313" key="1">
    <source>
        <dbReference type="EMBL" id="PFH04015.1"/>
    </source>
</evidence>
<name>A0AB36TMN0_ACETH</name>